<sequence>MTIVLGQDQLTIADVVAVARSNTPVALGVPARGRLDSARDMIERWSREDRPVYGVTRGLGGRVTMEISAAERASYSAAVVRGRAAGGGGYFDSTTVRAALFSRAAGLAQAGAGVRPIIIDTQLAMLAKGVHPLVPQVGSVGASDLVLCANMALPLMGEGRAEYQGEILAGGEAMRRAGIPVVDLVEKEGLALCSANAISVGLGALVLSDVIDLIETADAVLALSFEAFRGNPSPFDPRVAAARAAPGQQAAAESLRKMLNGSQLFEPDAPRRVQDPLSLRCGTQVHGAVRATIDFVRPHIEVELNSAADNPLIITADDTILSTGNFHTPGLAISFDALRLALAQVSTLSSERTVRMMQEELSGLAGRFSRHGTTRVGLGLIGMTAHTLSREVRYFSAPVSNDDNTFDSVEDQAPFTPVSVRRAVQQLDYLRQVLACEMIVSAQALEMRPRSRVAPVATALHDLVRSVVAPLDDDRGTAEDIEKVSDLLRDGKAIAAVRRALLK</sequence>
<comment type="caution">
    <text evidence="1">The sequence shown here is derived from an EMBL/GenBank/DDBJ whole genome shotgun (WGS) entry which is preliminary data.</text>
</comment>
<evidence type="ECO:0000313" key="2">
    <source>
        <dbReference type="Proteomes" id="UP000616151"/>
    </source>
</evidence>
<name>A0ACC5QZR1_9HYPH</name>
<evidence type="ECO:0000313" key="1">
    <source>
        <dbReference type="EMBL" id="MBK1865686.1"/>
    </source>
</evidence>
<gene>
    <name evidence="1" type="ORF">JHL16_04930</name>
</gene>
<organism evidence="1 2">
    <name type="scientific">Taklimakanibacter albus</name>
    <dbReference type="NCBI Taxonomy" id="2800327"/>
    <lineage>
        <taxon>Bacteria</taxon>
        <taxon>Pseudomonadati</taxon>
        <taxon>Pseudomonadota</taxon>
        <taxon>Alphaproteobacteria</taxon>
        <taxon>Hyphomicrobiales</taxon>
        <taxon>Aestuariivirgaceae</taxon>
        <taxon>Taklimakanibacter</taxon>
    </lineage>
</organism>
<reference evidence="1" key="1">
    <citation type="submission" date="2021-01" db="EMBL/GenBank/DDBJ databases">
        <authorList>
            <person name="Sun Q."/>
        </authorList>
    </citation>
    <scope>NUCLEOTIDE SEQUENCE</scope>
    <source>
        <strain evidence="1">YIM B02566</strain>
    </source>
</reference>
<dbReference type="EMBL" id="JAENHL010000006">
    <property type="protein sequence ID" value="MBK1865686.1"/>
    <property type="molecule type" value="Genomic_DNA"/>
</dbReference>
<accession>A0ACC5QZR1</accession>
<protein>
    <submittedName>
        <fullName evidence="1">Histidine ammonia-lyase</fullName>
    </submittedName>
</protein>
<proteinExistence type="predicted"/>
<keyword evidence="2" id="KW-1185">Reference proteome</keyword>
<dbReference type="Proteomes" id="UP000616151">
    <property type="component" value="Unassembled WGS sequence"/>
</dbReference>